<feature type="domain" description="F-box" evidence="1">
    <location>
        <begin position="9"/>
        <end position="57"/>
    </location>
</feature>
<evidence type="ECO:0000259" key="1">
    <source>
        <dbReference type="PROSITE" id="PS50181"/>
    </source>
</evidence>
<dbReference type="NCBIfam" id="TIGR01640">
    <property type="entry name" value="F_box_assoc_1"/>
    <property type="match status" value="1"/>
</dbReference>
<organism evidence="2 3">
    <name type="scientific">Centaurea solstitialis</name>
    <name type="common">yellow star-thistle</name>
    <dbReference type="NCBI Taxonomy" id="347529"/>
    <lineage>
        <taxon>Eukaryota</taxon>
        <taxon>Viridiplantae</taxon>
        <taxon>Streptophyta</taxon>
        <taxon>Embryophyta</taxon>
        <taxon>Tracheophyta</taxon>
        <taxon>Spermatophyta</taxon>
        <taxon>Magnoliopsida</taxon>
        <taxon>eudicotyledons</taxon>
        <taxon>Gunneridae</taxon>
        <taxon>Pentapetalae</taxon>
        <taxon>asterids</taxon>
        <taxon>campanulids</taxon>
        <taxon>Asterales</taxon>
        <taxon>Asteraceae</taxon>
        <taxon>Carduoideae</taxon>
        <taxon>Cardueae</taxon>
        <taxon>Centaureinae</taxon>
        <taxon>Centaurea</taxon>
    </lineage>
</organism>
<dbReference type="SUPFAM" id="SSF50965">
    <property type="entry name" value="Galactose oxidase, central domain"/>
    <property type="match status" value="1"/>
</dbReference>
<dbReference type="PANTHER" id="PTHR31672">
    <property type="entry name" value="BNACNNG10540D PROTEIN"/>
    <property type="match status" value="1"/>
</dbReference>
<dbReference type="SUPFAM" id="SSF81383">
    <property type="entry name" value="F-box domain"/>
    <property type="match status" value="1"/>
</dbReference>
<dbReference type="Gene3D" id="1.20.1280.50">
    <property type="match status" value="1"/>
</dbReference>
<dbReference type="SMART" id="SM00256">
    <property type="entry name" value="FBOX"/>
    <property type="match status" value="1"/>
</dbReference>
<dbReference type="EMBL" id="JARYMX010000006">
    <property type="protein sequence ID" value="KAJ9546158.1"/>
    <property type="molecule type" value="Genomic_DNA"/>
</dbReference>
<evidence type="ECO:0000313" key="2">
    <source>
        <dbReference type="EMBL" id="KAJ9546158.1"/>
    </source>
</evidence>
<comment type="caution">
    <text evidence="2">The sequence shown here is derived from an EMBL/GenBank/DDBJ whole genome shotgun (WGS) entry which is preliminary data.</text>
</comment>
<dbReference type="InterPro" id="IPR050796">
    <property type="entry name" value="SCF_F-box_component"/>
</dbReference>
<dbReference type="Proteomes" id="UP001172457">
    <property type="component" value="Chromosome 6"/>
</dbReference>
<keyword evidence="3" id="KW-1185">Reference proteome</keyword>
<dbReference type="AlphaFoldDB" id="A0AA38T8C3"/>
<reference evidence="2" key="1">
    <citation type="submission" date="2023-03" db="EMBL/GenBank/DDBJ databases">
        <title>Chromosome-scale reference genome and RAD-based genetic map of yellow starthistle (Centaurea solstitialis) reveal putative structural variation and QTLs associated with invader traits.</title>
        <authorList>
            <person name="Reatini B."/>
            <person name="Cang F.A."/>
            <person name="Jiang Q."/>
            <person name="Mckibben M.T.W."/>
            <person name="Barker M.S."/>
            <person name="Rieseberg L.H."/>
            <person name="Dlugosch K.M."/>
        </authorList>
    </citation>
    <scope>NUCLEOTIDE SEQUENCE</scope>
    <source>
        <strain evidence="2">CAN-66</strain>
        <tissue evidence="2">Leaf</tissue>
    </source>
</reference>
<gene>
    <name evidence="2" type="ORF">OSB04_025865</name>
</gene>
<dbReference type="InterPro" id="IPR036047">
    <property type="entry name" value="F-box-like_dom_sf"/>
</dbReference>
<sequence>MIEPKQARLLPHRNVPDEVIHNILSRLSPKPLMRFRCVSTYWNLQITESHFKSHRKFLLSDISLYALNGENVYSSVEVPSPFENGHWKNAFVIGTLYGIVILALEKAKALQLILYNPLTREARKLPDPPRSCCISARERHAYGFGYGYEATPDDSKIVIGYNQLSCDCSESANEYEYDSDGEYISDSKYCHVFSLKQGSWTTPKTDFGCANISQAVGVFLNGYLNWLSGYRGSKIIVLDVEEMKFSRMGVPDGTNESSRLGTLHRRLCIVNKNKTGFIVWVLNIERYLHKEWLKRYSFTIGIERDYHCLDTICILEDGRIVLMDFKSLHLIFYDPSKGSQNIFKCMASFTTSGIEYVESLASPSDICRYI</sequence>
<dbReference type="InterPro" id="IPR013187">
    <property type="entry name" value="F-box-assoc_dom_typ3"/>
</dbReference>
<dbReference type="InterPro" id="IPR011043">
    <property type="entry name" value="Gal_Oxase/kelch_b-propeller"/>
</dbReference>
<dbReference type="Pfam" id="PF00646">
    <property type="entry name" value="F-box"/>
    <property type="match status" value="1"/>
</dbReference>
<dbReference type="Pfam" id="PF08268">
    <property type="entry name" value="FBA_3"/>
    <property type="match status" value="1"/>
</dbReference>
<dbReference type="InterPro" id="IPR017451">
    <property type="entry name" value="F-box-assoc_interact_dom"/>
</dbReference>
<dbReference type="PANTHER" id="PTHR31672:SF13">
    <property type="entry name" value="F-BOX PROTEIN CPR30-LIKE"/>
    <property type="match status" value="1"/>
</dbReference>
<dbReference type="PROSITE" id="PS50181">
    <property type="entry name" value="FBOX"/>
    <property type="match status" value="1"/>
</dbReference>
<name>A0AA38T8C3_9ASTR</name>
<protein>
    <recommendedName>
        <fullName evidence="1">F-box domain-containing protein</fullName>
    </recommendedName>
</protein>
<accession>A0AA38T8C3</accession>
<evidence type="ECO:0000313" key="3">
    <source>
        <dbReference type="Proteomes" id="UP001172457"/>
    </source>
</evidence>
<dbReference type="InterPro" id="IPR001810">
    <property type="entry name" value="F-box_dom"/>
</dbReference>
<proteinExistence type="predicted"/>